<dbReference type="EMBL" id="JBEYXV010000042">
    <property type="protein sequence ID" value="MEU6827002.1"/>
    <property type="molecule type" value="Genomic_DNA"/>
</dbReference>
<comment type="caution">
    <text evidence="2">The sequence shown here is derived from an EMBL/GenBank/DDBJ whole genome shotgun (WGS) entry which is preliminary data.</text>
</comment>
<sequence length="62" mass="6483">MTDPTKQVEQADGSGYRAAGLCADAHSSGTRCTRSASDHHGPGEHGNPYIRSGATDAIGLRW</sequence>
<organism evidence="2 3">
    <name type="scientific">Streptomyces atriruber</name>
    <dbReference type="NCBI Taxonomy" id="545121"/>
    <lineage>
        <taxon>Bacteria</taxon>
        <taxon>Bacillati</taxon>
        <taxon>Actinomycetota</taxon>
        <taxon>Actinomycetes</taxon>
        <taxon>Kitasatosporales</taxon>
        <taxon>Streptomycetaceae</taxon>
        <taxon>Streptomyces</taxon>
    </lineage>
</organism>
<evidence type="ECO:0000313" key="2">
    <source>
        <dbReference type="EMBL" id="MEU6827002.1"/>
    </source>
</evidence>
<evidence type="ECO:0000313" key="3">
    <source>
        <dbReference type="Proteomes" id="UP001551176"/>
    </source>
</evidence>
<feature type="region of interest" description="Disordered" evidence="1">
    <location>
        <begin position="27"/>
        <end position="62"/>
    </location>
</feature>
<reference evidence="2 3" key="1">
    <citation type="submission" date="2024-06" db="EMBL/GenBank/DDBJ databases">
        <title>The Natural Products Discovery Center: Release of the First 8490 Sequenced Strains for Exploring Actinobacteria Biosynthetic Diversity.</title>
        <authorList>
            <person name="Kalkreuter E."/>
            <person name="Kautsar S.A."/>
            <person name="Yang D."/>
            <person name="Bader C.D."/>
            <person name="Teijaro C.N."/>
            <person name="Fluegel L."/>
            <person name="Davis C.M."/>
            <person name="Simpson J.R."/>
            <person name="Lauterbach L."/>
            <person name="Steele A.D."/>
            <person name="Gui C."/>
            <person name="Meng S."/>
            <person name="Li G."/>
            <person name="Viehrig K."/>
            <person name="Ye F."/>
            <person name="Su P."/>
            <person name="Kiefer A.F."/>
            <person name="Nichols A."/>
            <person name="Cepeda A.J."/>
            <person name="Yan W."/>
            <person name="Fan B."/>
            <person name="Jiang Y."/>
            <person name="Adhikari A."/>
            <person name="Zheng C.-J."/>
            <person name="Schuster L."/>
            <person name="Cowan T.M."/>
            <person name="Smanski M.J."/>
            <person name="Chevrette M.G."/>
            <person name="De Carvalho L.P.S."/>
            <person name="Shen B."/>
        </authorList>
    </citation>
    <scope>NUCLEOTIDE SEQUENCE [LARGE SCALE GENOMIC DNA]</scope>
    <source>
        <strain evidence="2 3">NPDC046838</strain>
    </source>
</reference>
<accession>A0ABV3C2G4</accession>
<evidence type="ECO:0000256" key="1">
    <source>
        <dbReference type="SAM" id="MobiDB-lite"/>
    </source>
</evidence>
<gene>
    <name evidence="2" type="ORF">ABZ921_40885</name>
</gene>
<keyword evidence="3" id="KW-1185">Reference proteome</keyword>
<dbReference type="Proteomes" id="UP001551176">
    <property type="component" value="Unassembled WGS sequence"/>
</dbReference>
<protein>
    <submittedName>
        <fullName evidence="2">Uncharacterized protein</fullName>
    </submittedName>
</protein>
<dbReference type="RefSeq" id="WP_359358894.1">
    <property type="nucleotide sequence ID" value="NZ_JBEYXV010000042.1"/>
</dbReference>
<proteinExistence type="predicted"/>
<name>A0ABV3C2G4_9ACTN</name>